<dbReference type="RefSeq" id="WP_121012057.1">
    <property type="nucleotide sequence ID" value="NZ_RCCJ01000001.1"/>
</dbReference>
<evidence type="ECO:0000256" key="10">
    <source>
        <dbReference type="PROSITE-ProRule" id="PRU00703"/>
    </source>
</evidence>
<evidence type="ECO:0000313" key="14">
    <source>
        <dbReference type="Proteomes" id="UP000267841"/>
    </source>
</evidence>
<comment type="caution">
    <text evidence="13">The sequence shown here is derived from an EMBL/GenBank/DDBJ whole genome shotgun (WGS) entry which is preliminary data.</text>
</comment>
<evidence type="ECO:0000256" key="9">
    <source>
        <dbReference type="ARBA" id="ARBA00023303"/>
    </source>
</evidence>
<evidence type="ECO:0000313" key="13">
    <source>
        <dbReference type="EMBL" id="RLJ71143.1"/>
    </source>
</evidence>
<protein>
    <submittedName>
        <fullName evidence="13">CIC family chloride channel protein</fullName>
    </submittedName>
</protein>
<dbReference type="InterPro" id="IPR050368">
    <property type="entry name" value="ClC-type_chloride_channel"/>
</dbReference>
<sequence length="569" mass="60909">MLRRYLLLPVVIGIVTGAFAVLFVFAIEYVNHYVLELFVGYVQPLPAGEGGREHFTFYPQRPYLLPLTVAFAGLVSGLLAHFLAPESAGVGTDAAIKAYHNREKLSLKSSIIKLLTSAVTIGSGGTSGREGPIALIGAGVGSTVAQLFRLDPKEKRTALAVGLGAGIAAIFKAPLAGAIISAEVFFKRDFEIEAMIPGFVASITSYSLFGFFFGFHPIFSAHIPEFLNVHPLSLLAYVGLGIFCAIVVRVFTFLFFKVKEFFERMNIPPYLKPALGGFMAGLAGAFVPVAIGNGYGWLQLVINGELNNLAFIGMGAIALMLGASLTLGSGGSGGIFGPSVMIGGLTGAFYSTALNEYYSLFLHVPSFTIVGMVALFAGAAKAPLSTLILIAEMTGGYELLVPAMISVFISYFLSGERSIFPSQVNTRLDSPAHMEEWGLYVLEKLKVGDYMNKPVFVKPYDTVEEAYKIMTEKLIGGLPVVNEGKLVGIITKSDVLSVAPGDRSKVRIHEVMSTNLIVVTPEDSLANAFRLMTTKGVGRLPVVEKKGSRILVGIIARTDIGRATREFSA</sequence>
<keyword evidence="7" id="KW-0869">Chloride channel</keyword>
<feature type="transmembrane region" description="Helical" evidence="11">
    <location>
        <begin position="194"/>
        <end position="214"/>
    </location>
</feature>
<evidence type="ECO:0000256" key="7">
    <source>
        <dbReference type="ARBA" id="ARBA00023173"/>
    </source>
</evidence>
<feature type="transmembrane region" description="Helical" evidence="11">
    <location>
        <begin position="234"/>
        <end position="256"/>
    </location>
</feature>
<feature type="transmembrane region" description="Helical" evidence="11">
    <location>
        <begin position="63"/>
        <end position="84"/>
    </location>
</feature>
<dbReference type="InterPro" id="IPR014743">
    <property type="entry name" value="Cl-channel_core"/>
</dbReference>
<evidence type="ECO:0000256" key="6">
    <source>
        <dbReference type="ARBA" id="ARBA00023136"/>
    </source>
</evidence>
<dbReference type="GO" id="GO:0034707">
    <property type="term" value="C:chloride channel complex"/>
    <property type="evidence" value="ECO:0007669"/>
    <property type="project" value="UniProtKB-KW"/>
</dbReference>
<dbReference type="InterPro" id="IPR001807">
    <property type="entry name" value="ClC"/>
</dbReference>
<evidence type="ECO:0000256" key="4">
    <source>
        <dbReference type="ARBA" id="ARBA00022989"/>
    </source>
</evidence>
<keyword evidence="8" id="KW-0868">Chloride</keyword>
<dbReference type="CDD" id="cd00400">
    <property type="entry name" value="Voltage_gated_ClC"/>
    <property type="match status" value="1"/>
</dbReference>
<keyword evidence="6 11" id="KW-0472">Membrane</keyword>
<evidence type="ECO:0000256" key="2">
    <source>
        <dbReference type="ARBA" id="ARBA00022448"/>
    </source>
</evidence>
<feature type="transmembrane region" description="Helical" evidence="11">
    <location>
        <begin position="387"/>
        <end position="413"/>
    </location>
</feature>
<dbReference type="PANTHER" id="PTHR43427">
    <property type="entry name" value="CHLORIDE CHANNEL PROTEIN CLC-E"/>
    <property type="match status" value="1"/>
</dbReference>
<dbReference type="Gene3D" id="1.10.3080.10">
    <property type="entry name" value="Clc chloride channel"/>
    <property type="match status" value="1"/>
</dbReference>
<proteinExistence type="predicted"/>
<feature type="domain" description="CBS" evidence="12">
    <location>
        <begin position="450"/>
        <end position="506"/>
    </location>
</feature>
<feature type="transmembrane region" description="Helical" evidence="11">
    <location>
        <begin position="277"/>
        <end position="297"/>
    </location>
</feature>
<dbReference type="SMART" id="SM00116">
    <property type="entry name" value="CBS"/>
    <property type="match status" value="2"/>
</dbReference>
<dbReference type="CDD" id="cd04584">
    <property type="entry name" value="CBS_pair_AcuB_like"/>
    <property type="match status" value="1"/>
</dbReference>
<organism evidence="13 14">
    <name type="scientific">Hydrogenivirga caldilitoris</name>
    <dbReference type="NCBI Taxonomy" id="246264"/>
    <lineage>
        <taxon>Bacteria</taxon>
        <taxon>Pseudomonadati</taxon>
        <taxon>Aquificota</taxon>
        <taxon>Aquificia</taxon>
        <taxon>Aquificales</taxon>
        <taxon>Aquificaceae</taxon>
        <taxon>Hydrogenivirga</taxon>
    </lineage>
</organism>
<dbReference type="PRINTS" id="PR00762">
    <property type="entry name" value="CLCHANNEL"/>
</dbReference>
<dbReference type="AlphaFoldDB" id="A0A497XWK4"/>
<name>A0A497XWK4_9AQUI</name>
<evidence type="ECO:0000256" key="5">
    <source>
        <dbReference type="ARBA" id="ARBA00023065"/>
    </source>
</evidence>
<keyword evidence="14" id="KW-1185">Reference proteome</keyword>
<dbReference type="EMBL" id="RCCJ01000001">
    <property type="protein sequence ID" value="RLJ71143.1"/>
    <property type="molecule type" value="Genomic_DNA"/>
</dbReference>
<dbReference type="OrthoDB" id="9812438at2"/>
<evidence type="ECO:0000256" key="3">
    <source>
        <dbReference type="ARBA" id="ARBA00022692"/>
    </source>
</evidence>
<keyword evidence="4 11" id="KW-1133">Transmembrane helix</keyword>
<keyword evidence="10" id="KW-0129">CBS domain</keyword>
<dbReference type="PROSITE" id="PS51371">
    <property type="entry name" value="CBS"/>
    <property type="match status" value="2"/>
</dbReference>
<feature type="transmembrane region" description="Helical" evidence="11">
    <location>
        <begin position="158"/>
        <end position="182"/>
    </location>
</feature>
<keyword evidence="9" id="KW-0407">Ion channel</keyword>
<evidence type="ECO:0000256" key="11">
    <source>
        <dbReference type="SAM" id="Phobius"/>
    </source>
</evidence>
<evidence type="ECO:0000256" key="8">
    <source>
        <dbReference type="ARBA" id="ARBA00023214"/>
    </source>
</evidence>
<keyword evidence="5" id="KW-0406">Ion transport</keyword>
<feature type="transmembrane region" description="Helical" evidence="11">
    <location>
        <begin position="6"/>
        <end position="27"/>
    </location>
</feature>
<dbReference type="Pfam" id="PF00571">
    <property type="entry name" value="CBS"/>
    <property type="match status" value="2"/>
</dbReference>
<feature type="transmembrane region" description="Helical" evidence="11">
    <location>
        <begin position="335"/>
        <end position="354"/>
    </location>
</feature>
<dbReference type="Pfam" id="PF00654">
    <property type="entry name" value="Voltage_CLC"/>
    <property type="match status" value="1"/>
</dbReference>
<dbReference type="GO" id="GO:0005254">
    <property type="term" value="F:chloride channel activity"/>
    <property type="evidence" value="ECO:0007669"/>
    <property type="project" value="UniProtKB-KW"/>
</dbReference>
<dbReference type="Gene3D" id="3.10.580.10">
    <property type="entry name" value="CBS-domain"/>
    <property type="match status" value="1"/>
</dbReference>
<comment type="subcellular location">
    <subcellularLocation>
        <location evidence="1">Membrane</location>
        <topology evidence="1">Multi-pass membrane protein</topology>
    </subcellularLocation>
</comment>
<dbReference type="PANTHER" id="PTHR43427:SF6">
    <property type="entry name" value="CHLORIDE CHANNEL PROTEIN CLC-E"/>
    <property type="match status" value="1"/>
</dbReference>
<feature type="domain" description="CBS" evidence="12">
    <location>
        <begin position="512"/>
        <end position="569"/>
    </location>
</feature>
<feature type="transmembrane region" description="Helical" evidence="11">
    <location>
        <begin position="360"/>
        <end position="380"/>
    </location>
</feature>
<dbReference type="InterPro" id="IPR046342">
    <property type="entry name" value="CBS_dom_sf"/>
</dbReference>
<evidence type="ECO:0000256" key="1">
    <source>
        <dbReference type="ARBA" id="ARBA00004141"/>
    </source>
</evidence>
<gene>
    <name evidence="13" type="ORF">BCF55_1440</name>
</gene>
<keyword evidence="2" id="KW-0813">Transport</keyword>
<feature type="transmembrane region" description="Helical" evidence="11">
    <location>
        <begin position="309"/>
        <end position="328"/>
    </location>
</feature>
<keyword evidence="3 11" id="KW-0812">Transmembrane</keyword>
<dbReference type="Proteomes" id="UP000267841">
    <property type="component" value="Unassembled WGS sequence"/>
</dbReference>
<dbReference type="InterPro" id="IPR000644">
    <property type="entry name" value="CBS_dom"/>
</dbReference>
<reference evidence="13 14" key="1">
    <citation type="submission" date="2018-10" db="EMBL/GenBank/DDBJ databases">
        <title>Genomic Encyclopedia of Archaeal and Bacterial Type Strains, Phase II (KMG-II): from individual species to whole genera.</title>
        <authorList>
            <person name="Goeker M."/>
        </authorList>
    </citation>
    <scope>NUCLEOTIDE SEQUENCE [LARGE SCALE GENOMIC DNA]</scope>
    <source>
        <strain evidence="13 14">DSM 16510</strain>
    </source>
</reference>
<dbReference type="SUPFAM" id="SSF54631">
    <property type="entry name" value="CBS-domain pair"/>
    <property type="match status" value="1"/>
</dbReference>
<accession>A0A497XWK4</accession>
<dbReference type="SUPFAM" id="SSF81340">
    <property type="entry name" value="Clc chloride channel"/>
    <property type="match status" value="1"/>
</dbReference>
<evidence type="ECO:0000259" key="12">
    <source>
        <dbReference type="PROSITE" id="PS51371"/>
    </source>
</evidence>